<dbReference type="GO" id="GO:0003964">
    <property type="term" value="F:RNA-directed DNA polymerase activity"/>
    <property type="evidence" value="ECO:0007669"/>
    <property type="project" value="UniProtKB-KW"/>
</dbReference>
<keyword evidence="2" id="KW-0548">Nucleotidyltransferase</keyword>
<keyword evidence="2" id="KW-0808">Transferase</keyword>
<reference evidence="2 3" key="1">
    <citation type="submission" date="2019-03" db="EMBL/GenBank/DDBJ databases">
        <title>An improved genome assembly of the fluke Schistosoma japonicum.</title>
        <authorList>
            <person name="Hu W."/>
            <person name="Luo F."/>
            <person name="Yin M."/>
            <person name="Mo X."/>
            <person name="Sun C."/>
            <person name="Wu Q."/>
            <person name="Zhu B."/>
            <person name="Xiang M."/>
            <person name="Wang J."/>
            <person name="Wang Y."/>
            <person name="Zhang T."/>
            <person name="Xu B."/>
            <person name="Zheng H."/>
            <person name="Feng Z."/>
        </authorList>
    </citation>
    <scope>NUCLEOTIDE SEQUENCE [LARGE SCALE GENOMIC DNA]</scope>
    <source>
        <strain evidence="2">HuSjv2</strain>
        <tissue evidence="2">Worms</tissue>
    </source>
</reference>
<dbReference type="InterPro" id="IPR043502">
    <property type="entry name" value="DNA/RNA_pol_sf"/>
</dbReference>
<gene>
    <name evidence="2" type="ORF">EWB00_009571</name>
</gene>
<evidence type="ECO:0000313" key="3">
    <source>
        <dbReference type="Proteomes" id="UP000311919"/>
    </source>
</evidence>
<feature type="domain" description="Reverse transcriptase" evidence="1">
    <location>
        <begin position="1"/>
        <end position="160"/>
    </location>
</feature>
<dbReference type="PROSITE" id="PS50878">
    <property type="entry name" value="RT_POL"/>
    <property type="match status" value="1"/>
</dbReference>
<proteinExistence type="predicted"/>
<protein>
    <submittedName>
        <fullName evidence="2">Putative RNA-directed DNA polymerase from transposon X-element</fullName>
    </submittedName>
</protein>
<evidence type="ECO:0000313" key="2">
    <source>
        <dbReference type="EMBL" id="TNN05180.1"/>
    </source>
</evidence>
<dbReference type="Proteomes" id="UP000311919">
    <property type="component" value="Unassembled WGS sequence"/>
</dbReference>
<dbReference type="OrthoDB" id="10062389at2759"/>
<dbReference type="PANTHER" id="PTHR33332">
    <property type="entry name" value="REVERSE TRANSCRIPTASE DOMAIN-CONTAINING PROTEIN"/>
    <property type="match status" value="1"/>
</dbReference>
<feature type="non-terminal residue" evidence="2">
    <location>
        <position position="160"/>
    </location>
</feature>
<dbReference type="EMBL" id="SKCS01000575">
    <property type="protein sequence ID" value="TNN05180.1"/>
    <property type="molecule type" value="Genomic_DNA"/>
</dbReference>
<dbReference type="SUPFAM" id="SSF56672">
    <property type="entry name" value="DNA/RNA polymerases"/>
    <property type="match status" value="1"/>
</dbReference>
<dbReference type="Pfam" id="PF00078">
    <property type="entry name" value="RVT_1"/>
    <property type="match status" value="1"/>
</dbReference>
<keyword evidence="2" id="KW-0695">RNA-directed DNA polymerase</keyword>
<evidence type="ECO:0000259" key="1">
    <source>
        <dbReference type="PROSITE" id="PS50878"/>
    </source>
</evidence>
<name>A0A4Z2CMC4_SCHJA</name>
<sequence>FKSGPVGNIKNYRPINLTSVVSRVMEKIIKVELLRYLLRNELLSPSQHEFLKTRSRDTCMLDYIDDITTHRDKRLLVSALFLDFSKAFDKVPHKRLLIKLKSYGVTDPLHSWFASFLEARQQTVKYNNSLSLPKPITSGVIQGSVLGPLLFIIYINDIIN</sequence>
<comment type="caution">
    <text evidence="2">The sequence shown here is derived from an EMBL/GenBank/DDBJ whole genome shotgun (WGS) entry which is preliminary data.</text>
</comment>
<dbReference type="AlphaFoldDB" id="A0A4Z2CMC4"/>
<dbReference type="STRING" id="6182.A0A4Z2CMC4"/>
<organism evidence="2 3">
    <name type="scientific">Schistosoma japonicum</name>
    <name type="common">Blood fluke</name>
    <dbReference type="NCBI Taxonomy" id="6182"/>
    <lineage>
        <taxon>Eukaryota</taxon>
        <taxon>Metazoa</taxon>
        <taxon>Spiralia</taxon>
        <taxon>Lophotrochozoa</taxon>
        <taxon>Platyhelminthes</taxon>
        <taxon>Trematoda</taxon>
        <taxon>Digenea</taxon>
        <taxon>Strigeidida</taxon>
        <taxon>Schistosomatoidea</taxon>
        <taxon>Schistosomatidae</taxon>
        <taxon>Schistosoma</taxon>
    </lineage>
</organism>
<dbReference type="InterPro" id="IPR000477">
    <property type="entry name" value="RT_dom"/>
</dbReference>
<feature type="non-terminal residue" evidence="2">
    <location>
        <position position="1"/>
    </location>
</feature>
<accession>A0A4Z2CMC4</accession>
<keyword evidence="3" id="KW-1185">Reference proteome</keyword>